<dbReference type="InterPro" id="IPR047212">
    <property type="entry name" value="TPP_POXB-like"/>
</dbReference>
<feature type="domain" description="Thiamine pyrophosphate enzyme central" evidence="5">
    <location>
        <begin position="200"/>
        <end position="328"/>
    </location>
</feature>
<evidence type="ECO:0000256" key="2">
    <source>
        <dbReference type="ARBA" id="ARBA00023052"/>
    </source>
</evidence>
<name>A0A9Q9E2P3_9LACO</name>
<dbReference type="Proteomes" id="UP001055911">
    <property type="component" value="Chromosome"/>
</dbReference>
<dbReference type="Pfam" id="PF02776">
    <property type="entry name" value="TPP_enzyme_N"/>
    <property type="match status" value="1"/>
</dbReference>
<dbReference type="GO" id="GO:0047112">
    <property type="term" value="F:pyruvate oxidase activity"/>
    <property type="evidence" value="ECO:0007669"/>
    <property type="project" value="UniProtKB-UniRule"/>
</dbReference>
<feature type="domain" description="Thiamine pyrophosphate enzyme TPP-binding" evidence="6">
    <location>
        <begin position="389"/>
        <end position="538"/>
    </location>
</feature>
<dbReference type="Pfam" id="PF02775">
    <property type="entry name" value="TPP_enzyme_C"/>
    <property type="match status" value="1"/>
</dbReference>
<accession>A0A9Q9E2P3</accession>
<evidence type="ECO:0000259" key="7">
    <source>
        <dbReference type="Pfam" id="PF02776"/>
    </source>
</evidence>
<dbReference type="InterPro" id="IPR029061">
    <property type="entry name" value="THDP-binding"/>
</dbReference>
<dbReference type="InterPro" id="IPR029035">
    <property type="entry name" value="DHS-like_NAD/FAD-binding_dom"/>
</dbReference>
<keyword evidence="9" id="KW-1185">Reference proteome</keyword>
<dbReference type="InterPro" id="IPR012001">
    <property type="entry name" value="Thiamin_PyroP_enz_TPP-bd_dom"/>
</dbReference>
<evidence type="ECO:0000256" key="3">
    <source>
        <dbReference type="NCBIfam" id="TIGR02720"/>
    </source>
</evidence>
<dbReference type="Pfam" id="PF00205">
    <property type="entry name" value="TPP_enzyme_M"/>
    <property type="match status" value="1"/>
</dbReference>
<gene>
    <name evidence="8" type="primary">spxB</name>
    <name evidence="8" type="ORF">M3M40_05900</name>
</gene>
<evidence type="ECO:0000256" key="1">
    <source>
        <dbReference type="ARBA" id="ARBA00007812"/>
    </source>
</evidence>
<dbReference type="CDD" id="cd02014">
    <property type="entry name" value="TPP_POX"/>
    <property type="match status" value="1"/>
</dbReference>
<dbReference type="PANTHER" id="PTHR42981">
    <property type="entry name" value="PYRUVATE DEHYDROGENASE [UBIQUINONE]"/>
    <property type="match status" value="1"/>
</dbReference>
<organism evidence="8 9">
    <name type="scientific">Fructilactobacillus cliffordii</name>
    <dbReference type="NCBI Taxonomy" id="2940299"/>
    <lineage>
        <taxon>Bacteria</taxon>
        <taxon>Bacillati</taxon>
        <taxon>Bacillota</taxon>
        <taxon>Bacilli</taxon>
        <taxon>Lactobacillales</taxon>
        <taxon>Lactobacillaceae</taxon>
        <taxon>Fructilactobacillus</taxon>
    </lineage>
</organism>
<dbReference type="Gene3D" id="3.40.50.970">
    <property type="match status" value="2"/>
</dbReference>
<evidence type="ECO:0000313" key="8">
    <source>
        <dbReference type="EMBL" id="USS89014.1"/>
    </source>
</evidence>
<dbReference type="GO" id="GO:0000287">
    <property type="term" value="F:magnesium ion binding"/>
    <property type="evidence" value="ECO:0007669"/>
    <property type="project" value="InterPro"/>
</dbReference>
<dbReference type="PROSITE" id="PS00187">
    <property type="entry name" value="TPP_ENZYMES"/>
    <property type="match status" value="1"/>
</dbReference>
<dbReference type="EMBL" id="CP097119">
    <property type="protein sequence ID" value="USS89014.1"/>
    <property type="molecule type" value="Genomic_DNA"/>
</dbReference>
<sequence length="606" mass="66072">MKDVNKIPAAVAMVKVLEAYGVKDVYGYPGGSINSTLHALDVEKDNINYIQIRHEQVGALAAAAHAKLTGHIGVAFGSAGPGAVNMLNGLYDAKEDKVPVLAIVGQVAHNNMNYDYFQEFPEVPMFEDVSVYDRVVMTPESLPHVVDQAIHAAYANKGVAVVVIPNDFGFAEIPDVRYDSAAPTYSKPAPQPVATDEEVNDFLAMVKDAKRPVIHVGRGIKDGGDKLIELSKKLQVPLIMDGLAQGYVDKAYEGNLGTANRAASKAADEILASADLVIAIGGDFAFANSVYASHEFKYIQVDNNTIQLGRHHVPDLAIWSDATKFVEKALVQSEPAPESPFFKAAVADMQNWKEYIKKIMDSESDSLTPAQVYKQINRIAEPDAVYSIDVGDNIISSFRYLDFNDQMKWVISALFATMGSGIPGAIAAKLDEPDKQVFNIAGDGALSMVMQDLVTEVKYKLPIINIVTQNGDLSFIKGEQEDIAMQYFGLDLQTQDFAGIAKAMGLDAVRVTNFAELPAAFDQANEAVKAGRPFLIDIVINDNRALPVEDLVVKIEDGKVSETVSPNYRIDKSDQQAKTIEELFAIYGGENLLPLQHYFDEFGVQL</sequence>
<keyword evidence="8" id="KW-0670">Pyruvate</keyword>
<evidence type="ECO:0000259" key="6">
    <source>
        <dbReference type="Pfam" id="PF02775"/>
    </source>
</evidence>
<keyword evidence="8" id="KW-0560">Oxidoreductase</keyword>
<dbReference type="SUPFAM" id="SSF52467">
    <property type="entry name" value="DHS-like NAD/FAD-binding domain"/>
    <property type="match status" value="1"/>
</dbReference>
<keyword evidence="2 4" id="KW-0786">Thiamine pyrophosphate</keyword>
<dbReference type="InterPro" id="IPR014092">
    <property type="entry name" value="Pyruvate_oxidase"/>
</dbReference>
<reference evidence="8" key="1">
    <citation type="submission" date="2022-05" db="EMBL/GenBank/DDBJ databases">
        <authorList>
            <person name="Oliphant S.A."/>
            <person name="Watson-Haigh N.S."/>
            <person name="Sumby K.M."/>
            <person name="Gardner J.M."/>
            <person name="Jiranek V."/>
        </authorList>
    </citation>
    <scope>NUCLEOTIDE SEQUENCE</scope>
    <source>
        <strain evidence="8">KI4_B1</strain>
    </source>
</reference>
<dbReference type="EC" id="1.2.3.3" evidence="3"/>
<dbReference type="NCBIfam" id="TIGR02720">
    <property type="entry name" value="pyruv_oxi_spxB"/>
    <property type="match status" value="1"/>
</dbReference>
<dbReference type="InterPro" id="IPR012000">
    <property type="entry name" value="Thiamin_PyroP_enz_cen_dom"/>
</dbReference>
<comment type="similarity">
    <text evidence="1 4">Belongs to the TPP enzyme family.</text>
</comment>
<evidence type="ECO:0000256" key="4">
    <source>
        <dbReference type="RuleBase" id="RU362132"/>
    </source>
</evidence>
<dbReference type="AlphaFoldDB" id="A0A9Q9E2P3"/>
<feature type="domain" description="Thiamine pyrophosphate enzyme N-terminal TPP-binding" evidence="7">
    <location>
        <begin position="11"/>
        <end position="119"/>
    </location>
</feature>
<dbReference type="InterPro" id="IPR047211">
    <property type="entry name" value="POXB-like"/>
</dbReference>
<evidence type="ECO:0000313" key="9">
    <source>
        <dbReference type="Proteomes" id="UP001055911"/>
    </source>
</evidence>
<protein>
    <recommendedName>
        <fullName evidence="3">Pyruvate oxidase</fullName>
        <ecNumber evidence="3">1.2.3.3</ecNumber>
    </recommendedName>
</protein>
<dbReference type="InterPro" id="IPR000399">
    <property type="entry name" value="TPP-bd_CS"/>
</dbReference>
<dbReference type="RefSeq" id="WP_252766531.1">
    <property type="nucleotide sequence ID" value="NZ_CP097119.1"/>
</dbReference>
<dbReference type="PANTHER" id="PTHR42981:SF2">
    <property type="entry name" value="PYRUVATE DEHYDROGENASE [UBIQUINONE]"/>
    <property type="match status" value="1"/>
</dbReference>
<proteinExistence type="inferred from homology"/>
<dbReference type="Gene3D" id="3.40.50.1220">
    <property type="entry name" value="TPP-binding domain"/>
    <property type="match status" value="1"/>
</dbReference>
<evidence type="ECO:0000259" key="5">
    <source>
        <dbReference type="Pfam" id="PF00205"/>
    </source>
</evidence>
<dbReference type="SUPFAM" id="SSF52518">
    <property type="entry name" value="Thiamin diphosphate-binding fold (THDP-binding)"/>
    <property type="match status" value="2"/>
</dbReference>
<dbReference type="GO" id="GO:0030976">
    <property type="term" value="F:thiamine pyrophosphate binding"/>
    <property type="evidence" value="ECO:0007669"/>
    <property type="project" value="InterPro"/>
</dbReference>
<dbReference type="InterPro" id="IPR011766">
    <property type="entry name" value="TPP_enzyme_TPP-bd"/>
</dbReference>